<keyword evidence="4" id="KW-1185">Reference proteome</keyword>
<dbReference type="EMBL" id="JARBDR010000921">
    <property type="protein sequence ID" value="KAJ8298695.1"/>
    <property type="molecule type" value="Genomic_DNA"/>
</dbReference>
<dbReference type="InterPro" id="IPR043970">
    <property type="entry name" value="FUZ/MON1/HPS1_longin_3"/>
</dbReference>
<comment type="caution">
    <text evidence="3">The sequence shown here is derived from an EMBL/GenBank/DDBJ whole genome shotgun (WGS) entry which is preliminary data.</text>
</comment>
<accession>A0ABQ9E5C0</accession>
<feature type="domain" description="FUZ/MON1/HPS1 third Longin" evidence="1">
    <location>
        <begin position="60"/>
        <end position="181"/>
    </location>
</feature>
<dbReference type="EMBL" id="JARBDR010000921">
    <property type="protein sequence ID" value="KAJ8298686.1"/>
    <property type="molecule type" value="Genomic_DNA"/>
</dbReference>
<dbReference type="Proteomes" id="UP001217089">
    <property type="component" value="Unassembled WGS sequence"/>
</dbReference>
<evidence type="ECO:0000259" key="1">
    <source>
        <dbReference type="Pfam" id="PF19038"/>
    </source>
</evidence>
<protein>
    <recommendedName>
        <fullName evidence="1">FUZ/MON1/HPS1 third Longin domain-containing protein</fullName>
    </recommendedName>
</protein>
<reference evidence="3 4" key="1">
    <citation type="submission" date="2022-12" db="EMBL/GenBank/DDBJ databases">
        <title>Chromosome-level genome of Tegillarca granosa.</title>
        <authorList>
            <person name="Kim J."/>
        </authorList>
    </citation>
    <scope>NUCLEOTIDE SEQUENCE [LARGE SCALE GENOMIC DNA]</scope>
    <source>
        <strain evidence="3">Teg-2019</strain>
        <tissue evidence="3">Adductor muscle</tissue>
    </source>
</reference>
<name>A0ABQ9E5C0_TEGGR</name>
<sequence>MLHEQMNLQTVKDKKVLLIHIVILFEKQVVRFWRPAYDSLKNVCRICPRNYPEYITLDSNLLGFLLINKETCRCLCSLCPVNNQTVVDTDDNFSSDQRKEILESFYKKITGSLFTSVVEGSQTGPLEFSHQPQETYIVGEAHKCYAMQSGPYQLFVLFTDSIPTFAMRSVCHKTLAVLTRDKCIQV</sequence>
<dbReference type="Pfam" id="PF19038">
    <property type="entry name" value="Fuz_longin_3"/>
    <property type="match status" value="1"/>
</dbReference>
<evidence type="ECO:0000313" key="2">
    <source>
        <dbReference type="EMBL" id="KAJ8298686.1"/>
    </source>
</evidence>
<evidence type="ECO:0000313" key="4">
    <source>
        <dbReference type="Proteomes" id="UP001217089"/>
    </source>
</evidence>
<proteinExistence type="predicted"/>
<dbReference type="PANTHER" id="PTHR13559:SF1">
    <property type="entry name" value="PROTEIN FUZZY HOMOLOG"/>
    <property type="match status" value="1"/>
</dbReference>
<gene>
    <name evidence="2" type="ORF">KUTeg_022746</name>
    <name evidence="3" type="ORF">KUTeg_022755</name>
</gene>
<dbReference type="InterPro" id="IPR026069">
    <property type="entry name" value="Fuzzy"/>
</dbReference>
<evidence type="ECO:0000313" key="3">
    <source>
        <dbReference type="EMBL" id="KAJ8298695.1"/>
    </source>
</evidence>
<dbReference type="PANTHER" id="PTHR13559">
    <property type="entry name" value="INTRACELLULAR TRAFFIC PROTEIN-RELATED"/>
    <property type="match status" value="1"/>
</dbReference>
<organism evidence="3 4">
    <name type="scientific">Tegillarca granosa</name>
    <name type="common">Malaysian cockle</name>
    <name type="synonym">Anadara granosa</name>
    <dbReference type="NCBI Taxonomy" id="220873"/>
    <lineage>
        <taxon>Eukaryota</taxon>
        <taxon>Metazoa</taxon>
        <taxon>Spiralia</taxon>
        <taxon>Lophotrochozoa</taxon>
        <taxon>Mollusca</taxon>
        <taxon>Bivalvia</taxon>
        <taxon>Autobranchia</taxon>
        <taxon>Pteriomorphia</taxon>
        <taxon>Arcoida</taxon>
        <taxon>Arcoidea</taxon>
        <taxon>Arcidae</taxon>
        <taxon>Tegillarca</taxon>
    </lineage>
</organism>